<proteinExistence type="predicted"/>
<evidence type="ECO:0000256" key="1">
    <source>
        <dbReference type="SAM" id="SignalP"/>
    </source>
</evidence>
<gene>
    <name evidence="2" type="ORF">Ldro_0512</name>
</gene>
<keyword evidence="3" id="KW-1185">Reference proteome</keyword>
<name>A0A0W0TD12_9GAMM</name>
<comment type="caution">
    <text evidence="2">The sequence shown here is derived from an EMBL/GenBank/DDBJ whole genome shotgun (WGS) entry which is preliminary data.</text>
</comment>
<dbReference type="Proteomes" id="UP000054736">
    <property type="component" value="Unassembled WGS sequence"/>
</dbReference>
<dbReference type="EMBL" id="LNXY01000003">
    <property type="protein sequence ID" value="KTC93141.1"/>
    <property type="molecule type" value="Genomic_DNA"/>
</dbReference>
<keyword evidence="1" id="KW-0732">Signal</keyword>
<dbReference type="RefSeq" id="WP_058494862.1">
    <property type="nucleotide sequence ID" value="NZ_CAAAIU010000003.1"/>
</dbReference>
<evidence type="ECO:0000313" key="2">
    <source>
        <dbReference type="EMBL" id="KTC93141.1"/>
    </source>
</evidence>
<feature type="chain" id="PRO_5006912925" evidence="1">
    <location>
        <begin position="19"/>
        <end position="74"/>
    </location>
</feature>
<feature type="signal peptide" evidence="1">
    <location>
        <begin position="1"/>
        <end position="18"/>
    </location>
</feature>
<accession>A0A0W0TD12</accession>
<dbReference type="OrthoDB" id="5638924at2"/>
<organism evidence="2 3">
    <name type="scientific">Legionella drozanskii LLAP-1</name>
    <dbReference type="NCBI Taxonomy" id="1212489"/>
    <lineage>
        <taxon>Bacteria</taxon>
        <taxon>Pseudomonadati</taxon>
        <taxon>Pseudomonadota</taxon>
        <taxon>Gammaproteobacteria</taxon>
        <taxon>Legionellales</taxon>
        <taxon>Legionellaceae</taxon>
        <taxon>Legionella</taxon>
    </lineage>
</organism>
<protein>
    <submittedName>
        <fullName evidence="2">Uncharacterized protein</fullName>
    </submittedName>
</protein>
<dbReference type="AlphaFoldDB" id="A0A0W0TD12"/>
<evidence type="ECO:0000313" key="3">
    <source>
        <dbReference type="Proteomes" id="UP000054736"/>
    </source>
</evidence>
<sequence>MTKIPLCVLLLFFLPVQAAEPPTQGEIKGQKYDQGLCFQQRVSQCLKVCEKTKDNNCSLACEENAKHECRQAGE</sequence>
<dbReference type="STRING" id="1212489.Ldro_0512"/>
<reference evidence="2 3" key="1">
    <citation type="submission" date="2015-11" db="EMBL/GenBank/DDBJ databases">
        <title>Genomic analysis of 38 Legionella species identifies large and diverse effector repertoires.</title>
        <authorList>
            <person name="Burstein D."/>
            <person name="Amaro F."/>
            <person name="Zusman T."/>
            <person name="Lifshitz Z."/>
            <person name="Cohen O."/>
            <person name="Gilbert J.A."/>
            <person name="Pupko T."/>
            <person name="Shuman H.A."/>
            <person name="Segal G."/>
        </authorList>
    </citation>
    <scope>NUCLEOTIDE SEQUENCE [LARGE SCALE GENOMIC DNA]</scope>
    <source>
        <strain evidence="2 3">ATCC 700990</strain>
    </source>
</reference>
<dbReference type="PATRIC" id="fig|1212489.4.peg.529"/>